<organism evidence="1 2">
    <name type="scientific">Candidatus Peribacter riflensis</name>
    <dbReference type="NCBI Taxonomy" id="1735162"/>
    <lineage>
        <taxon>Bacteria</taxon>
        <taxon>Candidatus Peregrinibacteriota</taxon>
        <taxon>Candidatus Peribacteria</taxon>
        <taxon>Candidatus Peribacterales</taxon>
        <taxon>Candidatus Peribacteraceae</taxon>
        <taxon>Candidatus Peribacter</taxon>
    </lineage>
</organism>
<proteinExistence type="predicted"/>
<accession>A0A0S1SQE8</accession>
<dbReference type="AlphaFoldDB" id="A0A0S1SL95"/>
<evidence type="ECO:0000313" key="1">
    <source>
        <dbReference type="EMBL" id="ALM13636.1"/>
    </source>
</evidence>
<gene>
    <name evidence="1" type="ORF">PeribacterD1_0971</name>
</gene>
<accession>A0A0S1SXS4</accession>
<accession>A0A0S1SUN2</accession>
<accession>A0A0S1SCQ4</accession>
<protein>
    <submittedName>
        <fullName evidence="1">Uncharacterized protein</fullName>
    </submittedName>
</protein>
<name>A0A0S1SL95_9BACT</name>
<reference evidence="1 2" key="2">
    <citation type="journal article" date="2016" name="PeerJ">
        <title>Analysis of five complete genome sequences for members of the class Peribacteria in the recently recognized Peregrinibacteria bacterial phylum.</title>
        <authorList>
            <person name="Anantharaman K."/>
            <person name="Brown C.T."/>
            <person name="Burstein D."/>
            <person name="Castelle C.J."/>
            <person name="Probst A.J."/>
            <person name="Thomas B.C."/>
            <person name="Williams K.H."/>
            <person name="Banfield J.F."/>
        </authorList>
    </citation>
    <scope>NUCLEOTIDE SEQUENCE [LARGE SCALE GENOMIC DNA]</scope>
    <source>
        <strain evidence="1">RIFOXYD1_FULL_PER-ii_59_16</strain>
    </source>
</reference>
<reference evidence="2" key="1">
    <citation type="submission" date="2015-10" db="EMBL/GenBank/DDBJ databases">
        <title>Analysis of five complete genome sequences for members of the class Peribacteria in the recently recognized Peregrinibacteria bacterial phylum.</title>
        <authorList>
            <person name="Anantharaman K."/>
            <person name="Brown C.T."/>
            <person name="Burstein D."/>
            <person name="Castelle C.J."/>
            <person name="Probst A.J."/>
            <person name="Thomas B.C."/>
            <person name="Williams K.H."/>
            <person name="Banfield J.F."/>
        </authorList>
    </citation>
    <scope>NUCLEOTIDE SEQUENCE [LARGE SCALE GENOMIC DNA]</scope>
</reference>
<dbReference type="EMBL" id="CP013065">
    <property type="protein sequence ID" value="ALM13636.1"/>
    <property type="molecule type" value="Genomic_DNA"/>
</dbReference>
<dbReference type="Proteomes" id="UP000069135">
    <property type="component" value="Chromosome"/>
</dbReference>
<evidence type="ECO:0000313" key="2">
    <source>
        <dbReference type="Proteomes" id="UP000069135"/>
    </source>
</evidence>
<accession>A0A0S1SL95</accession>
<dbReference type="KEGG" id="prf:PeribacterA2_0971"/>
<sequence>MEIIGDNQEKELTDAKIEKKLIEYTKEKILKKKWLGEKDNTQLSALSEREKHLNRLIEMEEPRSKRATESLKNMFHS</sequence>